<dbReference type="RefSeq" id="WP_123693532.1">
    <property type="nucleotide sequence ID" value="NZ_RJKX01000016.1"/>
</dbReference>
<feature type="domain" description="Phosphoribosyltransferase" evidence="7">
    <location>
        <begin position="68"/>
        <end position="160"/>
    </location>
</feature>
<comment type="similarity">
    <text evidence="6">Belongs to the purine/pyrimidine phosphoribosyltransferase family. PyrE subfamily.</text>
</comment>
<dbReference type="GO" id="GO:0004588">
    <property type="term" value="F:orotate phosphoribosyltransferase activity"/>
    <property type="evidence" value="ECO:0007669"/>
    <property type="project" value="UniProtKB-UniRule"/>
</dbReference>
<dbReference type="InterPro" id="IPR023031">
    <property type="entry name" value="OPRT"/>
</dbReference>
<evidence type="ECO:0000256" key="1">
    <source>
        <dbReference type="ARBA" id="ARBA00004889"/>
    </source>
</evidence>
<dbReference type="Gene3D" id="3.40.50.2020">
    <property type="match status" value="1"/>
</dbReference>
<keyword evidence="5 6" id="KW-0665">Pyrimidine biosynthesis</keyword>
<dbReference type="CDD" id="cd06223">
    <property type="entry name" value="PRTases_typeI"/>
    <property type="match status" value="1"/>
</dbReference>
<dbReference type="Proteomes" id="UP000278222">
    <property type="component" value="Unassembled WGS sequence"/>
</dbReference>
<dbReference type="GO" id="GO:0000287">
    <property type="term" value="F:magnesium ion binding"/>
    <property type="evidence" value="ECO:0007669"/>
    <property type="project" value="UniProtKB-UniRule"/>
</dbReference>
<dbReference type="SUPFAM" id="SSF53271">
    <property type="entry name" value="PRTase-like"/>
    <property type="match status" value="1"/>
</dbReference>
<organism evidence="8 9">
    <name type="scientific">Stella humosa</name>
    <dbReference type="NCBI Taxonomy" id="94"/>
    <lineage>
        <taxon>Bacteria</taxon>
        <taxon>Pseudomonadati</taxon>
        <taxon>Pseudomonadota</taxon>
        <taxon>Alphaproteobacteria</taxon>
        <taxon>Rhodospirillales</taxon>
        <taxon>Stellaceae</taxon>
        <taxon>Stella</taxon>
    </lineage>
</organism>
<dbReference type="EC" id="2.4.2.10" evidence="2 6"/>
<sequence>MIDALPSRAEIRALTARMLLEIDAVQFHGENPFILTSGWASPVYVDCRRLISYPRIRRTITDFAVATIVRDIGFERLDQVAGGETAGVPFAAWIADRLMLPMQFVRKRAKGFGPSAQIEGIAVAGARTLLVEDLTTDGESKLAFCRALRLAGAKVDHAFVVFQYGIFPGVEERFAAIGLHLHALATWWDVLAEAERTAAFTPAQLATLRAFLNDPGGWSQAHGGIAGPQAA</sequence>
<evidence type="ECO:0000256" key="3">
    <source>
        <dbReference type="ARBA" id="ARBA00022676"/>
    </source>
</evidence>
<dbReference type="GO" id="GO:0019856">
    <property type="term" value="P:pyrimidine nucleobase biosynthetic process"/>
    <property type="evidence" value="ECO:0007669"/>
    <property type="project" value="TreeGrafter"/>
</dbReference>
<evidence type="ECO:0000313" key="8">
    <source>
        <dbReference type="EMBL" id="ROP83733.1"/>
    </source>
</evidence>
<feature type="binding site" description="in other chain" evidence="6">
    <location>
        <begin position="132"/>
        <end position="140"/>
    </location>
    <ligand>
        <name>5-phospho-alpha-D-ribose 1-diphosphate</name>
        <dbReference type="ChEBI" id="CHEBI:58017"/>
        <note>ligand shared between dimeric partners</note>
    </ligand>
</feature>
<dbReference type="InterPro" id="IPR000836">
    <property type="entry name" value="PRTase_dom"/>
</dbReference>
<comment type="pathway">
    <text evidence="1 6">Pyrimidine metabolism; UMP biosynthesis via de novo pathway; UMP from orotate: step 1/2.</text>
</comment>
<dbReference type="UniPathway" id="UPA00070">
    <property type="reaction ID" value="UER00119"/>
</dbReference>
<proteinExistence type="inferred from homology"/>
<comment type="function">
    <text evidence="6">Catalyzes the transfer of a ribosyl phosphate group from 5-phosphoribose 1-diphosphate to orotate, leading to the formation of orotidine monophosphate (OMP).</text>
</comment>
<feature type="binding site" evidence="6">
    <location>
        <position position="136"/>
    </location>
    <ligand>
        <name>orotate</name>
        <dbReference type="ChEBI" id="CHEBI:30839"/>
    </ligand>
</feature>
<keyword evidence="3 6" id="KW-0328">Glycosyltransferase</keyword>
<reference evidence="8 9" key="1">
    <citation type="submission" date="2018-11" db="EMBL/GenBank/DDBJ databases">
        <title>Genomic Encyclopedia of Type Strains, Phase IV (KMG-IV): sequencing the most valuable type-strain genomes for metagenomic binning, comparative biology and taxonomic classification.</title>
        <authorList>
            <person name="Goeker M."/>
        </authorList>
    </citation>
    <scope>NUCLEOTIDE SEQUENCE [LARGE SCALE GENOMIC DNA]</scope>
    <source>
        <strain evidence="8 9">DSM 5900</strain>
    </source>
</reference>
<evidence type="ECO:0000256" key="5">
    <source>
        <dbReference type="ARBA" id="ARBA00022975"/>
    </source>
</evidence>
<dbReference type="GO" id="GO:0044205">
    <property type="term" value="P:'de novo' UMP biosynthetic process"/>
    <property type="evidence" value="ECO:0007669"/>
    <property type="project" value="UniProtKB-UniRule"/>
</dbReference>
<comment type="catalytic activity">
    <reaction evidence="6">
        <text>orotidine 5'-phosphate + diphosphate = orotate + 5-phospho-alpha-D-ribose 1-diphosphate</text>
        <dbReference type="Rhea" id="RHEA:10380"/>
        <dbReference type="ChEBI" id="CHEBI:30839"/>
        <dbReference type="ChEBI" id="CHEBI:33019"/>
        <dbReference type="ChEBI" id="CHEBI:57538"/>
        <dbReference type="ChEBI" id="CHEBI:58017"/>
        <dbReference type="EC" id="2.4.2.10"/>
    </reaction>
</comment>
<comment type="cofactor">
    <cofactor evidence="6">
        <name>Mg(2+)</name>
        <dbReference type="ChEBI" id="CHEBI:18420"/>
    </cofactor>
</comment>
<comment type="subunit">
    <text evidence="6">Homodimer.</text>
</comment>
<evidence type="ECO:0000256" key="4">
    <source>
        <dbReference type="ARBA" id="ARBA00022679"/>
    </source>
</evidence>
<dbReference type="InterPro" id="IPR029057">
    <property type="entry name" value="PRTase-like"/>
</dbReference>
<keyword evidence="4 6" id="KW-0808">Transferase</keyword>
<protein>
    <recommendedName>
        <fullName evidence="2 6">Orotate phosphoribosyltransferase</fullName>
        <shortName evidence="6">OPRT</shortName>
        <shortName evidence="6">OPRTase</shortName>
        <ecNumber evidence="2 6">2.4.2.10</ecNumber>
    </recommendedName>
</protein>
<dbReference type="HAMAP" id="MF_01208">
    <property type="entry name" value="PyrE"/>
    <property type="match status" value="1"/>
</dbReference>
<dbReference type="PANTHER" id="PTHR19278">
    <property type="entry name" value="OROTATE PHOSPHORIBOSYLTRANSFERASE"/>
    <property type="match status" value="1"/>
</dbReference>
<dbReference type="PANTHER" id="PTHR19278:SF9">
    <property type="entry name" value="URIDINE 5'-MONOPHOSPHATE SYNTHASE"/>
    <property type="match status" value="1"/>
</dbReference>
<keyword evidence="9" id="KW-1185">Reference proteome</keyword>
<dbReference type="EMBL" id="RJKX01000016">
    <property type="protein sequence ID" value="ROP83733.1"/>
    <property type="molecule type" value="Genomic_DNA"/>
</dbReference>
<dbReference type="AlphaFoldDB" id="A0A3N1KPP3"/>
<evidence type="ECO:0000259" key="7">
    <source>
        <dbReference type="Pfam" id="PF00156"/>
    </source>
</evidence>
<comment type="caution">
    <text evidence="8">The sequence shown here is derived from an EMBL/GenBank/DDBJ whole genome shotgun (WGS) entry which is preliminary data.</text>
</comment>
<feature type="binding site" evidence="6">
    <location>
        <position position="110"/>
    </location>
    <ligand>
        <name>5-phospho-alpha-D-ribose 1-diphosphate</name>
        <dbReference type="ChEBI" id="CHEBI:58017"/>
        <note>ligand shared between dimeric partners</note>
    </ligand>
</feature>
<evidence type="ECO:0000256" key="6">
    <source>
        <dbReference type="HAMAP-Rule" id="MF_01208"/>
    </source>
</evidence>
<name>A0A3N1KPP3_9PROT</name>
<evidence type="ECO:0000313" key="9">
    <source>
        <dbReference type="Proteomes" id="UP000278222"/>
    </source>
</evidence>
<dbReference type="NCBIfam" id="NF001729">
    <property type="entry name" value="PRK00455.1-3"/>
    <property type="match status" value="1"/>
</dbReference>
<feature type="binding site" evidence="6">
    <location>
        <position position="106"/>
    </location>
    <ligand>
        <name>5-phospho-alpha-D-ribose 1-diphosphate</name>
        <dbReference type="ChEBI" id="CHEBI:58017"/>
        <note>ligand shared between dimeric partners</note>
    </ligand>
</feature>
<evidence type="ECO:0000256" key="2">
    <source>
        <dbReference type="ARBA" id="ARBA00011971"/>
    </source>
</evidence>
<dbReference type="Pfam" id="PF00156">
    <property type="entry name" value="Pribosyltran"/>
    <property type="match status" value="1"/>
</dbReference>
<feature type="binding site" description="in other chain" evidence="6">
    <location>
        <position position="107"/>
    </location>
    <ligand>
        <name>5-phospho-alpha-D-ribose 1-diphosphate</name>
        <dbReference type="ChEBI" id="CHEBI:58017"/>
        <note>ligand shared between dimeric partners</note>
    </ligand>
</feature>
<accession>A0A3N1KPP3</accession>
<keyword evidence="6" id="KW-0460">Magnesium</keyword>
<gene>
    <name evidence="6" type="primary">pyrE</name>
    <name evidence="8" type="ORF">EDC65_4382</name>
</gene>
<comment type="caution">
    <text evidence="6">Lacks conserved residue(s) required for the propagation of feature annotation.</text>
</comment>
<dbReference type="OrthoDB" id="9802134at2"/>